<dbReference type="InterPro" id="IPR017451">
    <property type="entry name" value="F-box-assoc_interact_dom"/>
</dbReference>
<evidence type="ECO:0000313" key="3">
    <source>
        <dbReference type="Proteomes" id="UP000242715"/>
    </source>
</evidence>
<dbReference type="SUPFAM" id="SSF81383">
    <property type="entry name" value="F-box domain"/>
    <property type="match status" value="1"/>
</dbReference>
<dbReference type="InterPro" id="IPR050796">
    <property type="entry name" value="SCF_F-box_component"/>
</dbReference>
<evidence type="ECO:0000259" key="1">
    <source>
        <dbReference type="SMART" id="SM00256"/>
    </source>
</evidence>
<proteinExistence type="predicted"/>
<dbReference type="EMBL" id="DF973315">
    <property type="protein sequence ID" value="GAU25542.1"/>
    <property type="molecule type" value="Genomic_DNA"/>
</dbReference>
<feature type="domain" description="F-box" evidence="1">
    <location>
        <begin position="16"/>
        <end position="56"/>
    </location>
</feature>
<evidence type="ECO:0000313" key="2">
    <source>
        <dbReference type="EMBL" id="GAU25542.1"/>
    </source>
</evidence>
<reference evidence="3" key="1">
    <citation type="journal article" date="2017" name="Front. Plant Sci.">
        <title>Climate Clever Clovers: New Paradigm to Reduce the Environmental Footprint of Ruminants by Breeding Low Methanogenic Forages Utilizing Haplotype Variation.</title>
        <authorList>
            <person name="Kaur P."/>
            <person name="Appels R."/>
            <person name="Bayer P.E."/>
            <person name="Keeble-Gagnere G."/>
            <person name="Wang J."/>
            <person name="Hirakawa H."/>
            <person name="Shirasawa K."/>
            <person name="Vercoe P."/>
            <person name="Stefanova K."/>
            <person name="Durmic Z."/>
            <person name="Nichols P."/>
            <person name="Revell C."/>
            <person name="Isobe S.N."/>
            <person name="Edwards D."/>
            <person name="Erskine W."/>
        </authorList>
    </citation>
    <scope>NUCLEOTIDE SEQUENCE [LARGE SCALE GENOMIC DNA]</scope>
    <source>
        <strain evidence="3">cv. Daliak</strain>
    </source>
</reference>
<dbReference type="Pfam" id="PF07734">
    <property type="entry name" value="FBA_1"/>
    <property type="match status" value="1"/>
</dbReference>
<dbReference type="NCBIfam" id="TIGR01640">
    <property type="entry name" value="F_box_assoc_1"/>
    <property type="match status" value="1"/>
</dbReference>
<dbReference type="PANTHER" id="PTHR31672">
    <property type="entry name" value="BNACNNG10540D PROTEIN"/>
    <property type="match status" value="1"/>
</dbReference>
<gene>
    <name evidence="2" type="ORF">TSUD_259760</name>
</gene>
<protein>
    <recommendedName>
        <fullName evidence="1">F-box domain-containing protein</fullName>
    </recommendedName>
</protein>
<keyword evidence="3" id="KW-1185">Reference proteome</keyword>
<dbReference type="InterPro" id="IPR001810">
    <property type="entry name" value="F-box_dom"/>
</dbReference>
<sequence length="316" mass="36625">MQRRLLLRQPNSSAIFPDELMVEIVSWLPVKHVMQLRCVNKFFNTLIFDLHFVQMHLNKSSRNLHLALRYYEPETNSCKSYLVTLTIPGLLQNQLTIFYHSDPYYQLNDYSLSRHMGHQSCMQQWVVGSCNGLICLYGVSYPSKDRWLCLWNPAMRTKSKNIWYHNHHFNFSFGYDNLTRSYKVVAVDVEVNSGRKPKGVVKVYSLGDNSWRDIQRFPLLPLYCFCFSGNNNNGVHLNGTINWLAFRDYSNGILPLDQCVILSLDLSTETYTQLLPPPGFDNVSWYHPPKLVILFLVYSYATQKGAAAMEVAEVTL</sequence>
<organism evidence="2 3">
    <name type="scientific">Trifolium subterraneum</name>
    <name type="common">Subterranean clover</name>
    <dbReference type="NCBI Taxonomy" id="3900"/>
    <lineage>
        <taxon>Eukaryota</taxon>
        <taxon>Viridiplantae</taxon>
        <taxon>Streptophyta</taxon>
        <taxon>Embryophyta</taxon>
        <taxon>Tracheophyta</taxon>
        <taxon>Spermatophyta</taxon>
        <taxon>Magnoliopsida</taxon>
        <taxon>eudicotyledons</taxon>
        <taxon>Gunneridae</taxon>
        <taxon>Pentapetalae</taxon>
        <taxon>rosids</taxon>
        <taxon>fabids</taxon>
        <taxon>Fabales</taxon>
        <taxon>Fabaceae</taxon>
        <taxon>Papilionoideae</taxon>
        <taxon>50 kb inversion clade</taxon>
        <taxon>NPAAA clade</taxon>
        <taxon>Hologalegina</taxon>
        <taxon>IRL clade</taxon>
        <taxon>Trifolieae</taxon>
        <taxon>Trifolium</taxon>
    </lineage>
</organism>
<dbReference type="InterPro" id="IPR006527">
    <property type="entry name" value="F-box-assoc_dom_typ1"/>
</dbReference>
<dbReference type="Pfam" id="PF00646">
    <property type="entry name" value="F-box"/>
    <property type="match status" value="1"/>
</dbReference>
<dbReference type="InterPro" id="IPR036047">
    <property type="entry name" value="F-box-like_dom_sf"/>
</dbReference>
<dbReference type="Proteomes" id="UP000242715">
    <property type="component" value="Unassembled WGS sequence"/>
</dbReference>
<accession>A0A2Z6MJQ4</accession>
<name>A0A2Z6MJQ4_TRISU</name>
<dbReference type="OrthoDB" id="1405100at2759"/>
<dbReference type="SMART" id="SM00256">
    <property type="entry name" value="FBOX"/>
    <property type="match status" value="1"/>
</dbReference>
<dbReference type="AlphaFoldDB" id="A0A2Z6MJQ4"/>
<dbReference type="PANTHER" id="PTHR31672:SF13">
    <property type="entry name" value="F-BOX PROTEIN CPR30-LIKE"/>
    <property type="match status" value="1"/>
</dbReference>